<comment type="caution">
    <text evidence="15">The sequence shown here is derived from an EMBL/GenBank/DDBJ whole genome shotgun (WGS) entry which is preliminary data.</text>
</comment>
<keyword evidence="8" id="KW-0256">Endoplasmic reticulum</keyword>
<proteinExistence type="inferred from homology"/>
<evidence type="ECO:0000256" key="14">
    <source>
        <dbReference type="SAM" id="Phobius"/>
    </source>
</evidence>
<name>A0A5J4YVK9_PORPP</name>
<dbReference type="GO" id="GO:2001256">
    <property type="term" value="P:regulation of store-operated calcium entry"/>
    <property type="evidence" value="ECO:0007669"/>
    <property type="project" value="InterPro"/>
</dbReference>
<dbReference type="Proteomes" id="UP000324585">
    <property type="component" value="Unassembled WGS sequence"/>
</dbReference>
<dbReference type="PANTHER" id="PTHR15929">
    <property type="entry name" value="STORE-OPERATED CALCIUM ENTRY-ASSOCIATED REGULATORY FACTOR"/>
    <property type="match status" value="1"/>
</dbReference>
<evidence type="ECO:0000313" key="15">
    <source>
        <dbReference type="EMBL" id="KAA8494744.1"/>
    </source>
</evidence>
<evidence type="ECO:0000256" key="3">
    <source>
        <dbReference type="ARBA" id="ARBA00016584"/>
    </source>
</evidence>
<comment type="similarity">
    <text evidence="2">Belongs to the SARAF family.</text>
</comment>
<evidence type="ECO:0000256" key="10">
    <source>
        <dbReference type="ARBA" id="ARBA00022989"/>
    </source>
</evidence>
<evidence type="ECO:0000256" key="1">
    <source>
        <dbReference type="ARBA" id="ARBA00004115"/>
    </source>
</evidence>
<evidence type="ECO:0000256" key="6">
    <source>
        <dbReference type="ARBA" id="ARBA00022692"/>
    </source>
</evidence>
<keyword evidence="9" id="KW-0106">Calcium</keyword>
<evidence type="ECO:0000256" key="5">
    <source>
        <dbReference type="ARBA" id="ARBA00022568"/>
    </source>
</evidence>
<keyword evidence="10 14" id="KW-1133">Transmembrane helix</keyword>
<organism evidence="15 16">
    <name type="scientific">Porphyridium purpureum</name>
    <name type="common">Red alga</name>
    <name type="synonym">Porphyridium cruentum</name>
    <dbReference type="NCBI Taxonomy" id="35688"/>
    <lineage>
        <taxon>Eukaryota</taxon>
        <taxon>Rhodophyta</taxon>
        <taxon>Bangiophyceae</taxon>
        <taxon>Porphyridiales</taxon>
        <taxon>Porphyridiaceae</taxon>
        <taxon>Porphyridium</taxon>
    </lineage>
</organism>
<dbReference type="GO" id="GO:0005789">
    <property type="term" value="C:endoplasmic reticulum membrane"/>
    <property type="evidence" value="ECO:0007669"/>
    <property type="project" value="UniProtKB-SubCell"/>
</dbReference>
<reference evidence="16" key="1">
    <citation type="journal article" date="2019" name="Nat. Commun.">
        <title>Expansion of phycobilisome linker gene families in mesophilic red algae.</title>
        <authorList>
            <person name="Lee J."/>
            <person name="Kim D."/>
            <person name="Bhattacharya D."/>
            <person name="Yoon H.S."/>
        </authorList>
    </citation>
    <scope>NUCLEOTIDE SEQUENCE [LARGE SCALE GENOMIC DNA]</scope>
    <source>
        <strain evidence="16">CCMP 1328</strain>
    </source>
</reference>
<dbReference type="Pfam" id="PF06682">
    <property type="entry name" value="SARAF"/>
    <property type="match status" value="1"/>
</dbReference>
<keyword evidence="6 14" id="KW-0812">Transmembrane</keyword>
<dbReference type="OrthoDB" id="20303at2759"/>
<keyword evidence="5" id="KW-0109">Calcium transport</keyword>
<evidence type="ECO:0000256" key="9">
    <source>
        <dbReference type="ARBA" id="ARBA00022837"/>
    </source>
</evidence>
<evidence type="ECO:0000256" key="2">
    <source>
        <dbReference type="ARBA" id="ARBA00006833"/>
    </source>
</evidence>
<evidence type="ECO:0000256" key="13">
    <source>
        <dbReference type="ARBA" id="ARBA00031116"/>
    </source>
</evidence>
<keyword evidence="12 14" id="KW-0472">Membrane</keyword>
<feature type="transmembrane region" description="Helical" evidence="14">
    <location>
        <begin position="12"/>
        <end position="31"/>
    </location>
</feature>
<evidence type="ECO:0000256" key="8">
    <source>
        <dbReference type="ARBA" id="ARBA00022824"/>
    </source>
</evidence>
<accession>A0A5J4YVK9</accession>
<sequence length="242" mass="27001">MMRTDVRRRTGTMWCWWTGVMVVVALVAWRVDARASEAASKQDDKINSRDMKKLVFRAGQYTTSRREPAIPQLRCVGGTAQGDKAMYPKQVTCVNDHADERFVTWTCTAKSQNTDVYFGQVVVSCEGYSYRDDEYVLVGSCGLEYELNYVTKDMEGPNENTFKGFYRLHSKQVLSVMGVVLIASITLVAAVLVLGTFQTKRREQERRNERNMLNSVEVIPGGSAGSSSAFGAGPVQKTYGSV</sequence>
<dbReference type="GO" id="GO:0006816">
    <property type="term" value="P:calcium ion transport"/>
    <property type="evidence" value="ECO:0007669"/>
    <property type="project" value="UniProtKB-KW"/>
</dbReference>
<evidence type="ECO:0000256" key="7">
    <source>
        <dbReference type="ARBA" id="ARBA00022729"/>
    </source>
</evidence>
<protein>
    <recommendedName>
        <fullName evidence="3">Store-operated calcium entry-associated regulatory factor</fullName>
    </recommendedName>
    <alternativeName>
        <fullName evidence="13">Transmembrane protein 66</fullName>
    </alternativeName>
</protein>
<feature type="transmembrane region" description="Helical" evidence="14">
    <location>
        <begin position="173"/>
        <end position="197"/>
    </location>
</feature>
<dbReference type="InterPro" id="IPR009567">
    <property type="entry name" value="SARAF"/>
</dbReference>
<evidence type="ECO:0000256" key="12">
    <source>
        <dbReference type="ARBA" id="ARBA00023136"/>
    </source>
</evidence>
<comment type="subcellular location">
    <subcellularLocation>
        <location evidence="1">Endoplasmic reticulum membrane</location>
        <topology evidence="1">Single-pass type I membrane protein</topology>
    </subcellularLocation>
</comment>
<gene>
    <name evidence="15" type="ORF">FVE85_2985</name>
</gene>
<keyword evidence="11" id="KW-0406">Ion transport</keyword>
<evidence type="ECO:0000313" key="16">
    <source>
        <dbReference type="Proteomes" id="UP000324585"/>
    </source>
</evidence>
<dbReference type="AlphaFoldDB" id="A0A5J4YVK9"/>
<dbReference type="PANTHER" id="PTHR15929:SF0">
    <property type="entry name" value="STORE-OPERATED CALCIUM ENTRY-ASSOCIATED REGULATORY FACTOR"/>
    <property type="match status" value="1"/>
</dbReference>
<dbReference type="EMBL" id="VRMN01000004">
    <property type="protein sequence ID" value="KAA8494744.1"/>
    <property type="molecule type" value="Genomic_DNA"/>
</dbReference>
<evidence type="ECO:0000256" key="4">
    <source>
        <dbReference type="ARBA" id="ARBA00022448"/>
    </source>
</evidence>
<evidence type="ECO:0000256" key="11">
    <source>
        <dbReference type="ARBA" id="ARBA00023065"/>
    </source>
</evidence>
<keyword evidence="16" id="KW-1185">Reference proteome</keyword>
<keyword evidence="4" id="KW-0813">Transport</keyword>
<keyword evidence="7" id="KW-0732">Signal</keyword>